<evidence type="ECO:0000313" key="1">
    <source>
        <dbReference type="EMBL" id="KAJ2768589.1"/>
    </source>
</evidence>
<organism evidence="1 2">
    <name type="scientific">Coemansia nantahalensis</name>
    <dbReference type="NCBI Taxonomy" id="2789366"/>
    <lineage>
        <taxon>Eukaryota</taxon>
        <taxon>Fungi</taxon>
        <taxon>Fungi incertae sedis</taxon>
        <taxon>Zoopagomycota</taxon>
        <taxon>Kickxellomycotina</taxon>
        <taxon>Kickxellomycetes</taxon>
        <taxon>Kickxellales</taxon>
        <taxon>Kickxellaceae</taxon>
        <taxon>Coemansia</taxon>
    </lineage>
</organism>
<feature type="non-terminal residue" evidence="1">
    <location>
        <position position="1"/>
    </location>
</feature>
<accession>A0ACC1JWC3</accession>
<gene>
    <name evidence="1" type="primary">IML1_2</name>
    <name evidence="1" type="ORF">IWQ57_003474</name>
</gene>
<reference evidence="1" key="1">
    <citation type="submission" date="2022-07" db="EMBL/GenBank/DDBJ databases">
        <title>Phylogenomic reconstructions and comparative analyses of Kickxellomycotina fungi.</title>
        <authorList>
            <person name="Reynolds N.K."/>
            <person name="Stajich J.E."/>
            <person name="Barry K."/>
            <person name="Grigoriev I.V."/>
            <person name="Crous P."/>
            <person name="Smith M.E."/>
        </authorList>
    </citation>
    <scope>NUCLEOTIDE SEQUENCE</scope>
    <source>
        <strain evidence="1">CBS 109366</strain>
    </source>
</reference>
<comment type="caution">
    <text evidence="1">The sequence shown here is derived from an EMBL/GenBank/DDBJ whole genome shotgun (WGS) entry which is preliminary data.</text>
</comment>
<evidence type="ECO:0000313" key="2">
    <source>
        <dbReference type="Proteomes" id="UP001140234"/>
    </source>
</evidence>
<dbReference type="EMBL" id="JANBUJ010001135">
    <property type="protein sequence ID" value="KAJ2768589.1"/>
    <property type="molecule type" value="Genomic_DNA"/>
</dbReference>
<dbReference type="Proteomes" id="UP001140234">
    <property type="component" value="Unassembled WGS sequence"/>
</dbReference>
<protein>
    <submittedName>
        <fullName evidence="1">Vacuolar membrane-associated protein iml1</fullName>
    </submittedName>
</protein>
<keyword evidence="2" id="KW-1185">Reference proteome</keyword>
<name>A0ACC1JWC3_9FUNG</name>
<proteinExistence type="predicted"/>
<sequence>PSGSARPGASPDQPGAGAADQPPSAPGPSSSHEQPLSRPNTRGGGSTPEAGARQGLSRLSGSPRGPEHVHGSIETVERPAGESMAIRATPADYMLIAEPATRHPHLDAHPRTFRSHGSQDIPAIQSVQSPNAVSMATHMALIMQRHHVPGAIGLLAGNIQLAAQAGRPGVAGGQLGAGLAPEHTNGSPQFGKGNWLTDRLLAGHAAEPVVRAPRGRYCGPYNPYNPDACPLPHNELSQRWALAFATHASLSSFTPKWRSLCTPASLPLVVNFMPPDLDSSYNRFQYQLQTPDSVLEVSSQLPEDYGEFAQFMANHGWDGPGPVRAGPTQHPDQTTHLMLRELVYQRLAQGYQLINVNGQASMRSSRDHPVRFSDSASWAGFGSHPETRVGPASRTLFDPHASSASLFTGKLPLGALKKRENAIWLSNGRQVQKLEIQDRSESVSSTEISVTRWERDWQYELKPLNYRFQMWSRISNLGYSSSDTRFSYPQDDEVNWNSLDRLITGHHQELNNAMKYWRARYVLIPIEQLGNEVIFNPKTSPQLSVEDMRIANFEKFLEHILRLLRKESRENLERVFLENIPAEMRRSGTGGTDSAAA</sequence>